<dbReference type="EMBL" id="BAABKN010000029">
    <property type="protein sequence ID" value="GAA4753963.1"/>
    <property type="molecule type" value="Genomic_DNA"/>
</dbReference>
<organism evidence="2 3">
    <name type="scientific">Nocardioides endophyticus</name>
    <dbReference type="NCBI Taxonomy" id="1353775"/>
    <lineage>
        <taxon>Bacteria</taxon>
        <taxon>Bacillati</taxon>
        <taxon>Actinomycetota</taxon>
        <taxon>Actinomycetes</taxon>
        <taxon>Propionibacteriales</taxon>
        <taxon>Nocardioidaceae</taxon>
        <taxon>Nocardioides</taxon>
    </lineage>
</organism>
<comment type="caution">
    <text evidence="2">The sequence shown here is derived from an EMBL/GenBank/DDBJ whole genome shotgun (WGS) entry which is preliminary data.</text>
</comment>
<dbReference type="RefSeq" id="WP_345529221.1">
    <property type="nucleotide sequence ID" value="NZ_BAABKN010000029.1"/>
</dbReference>
<keyword evidence="3" id="KW-1185">Reference proteome</keyword>
<evidence type="ECO:0000256" key="1">
    <source>
        <dbReference type="SAM" id="MobiDB-lite"/>
    </source>
</evidence>
<protein>
    <submittedName>
        <fullName evidence="2">Uncharacterized protein</fullName>
    </submittedName>
</protein>
<dbReference type="Proteomes" id="UP001499882">
    <property type="component" value="Unassembled WGS sequence"/>
</dbReference>
<evidence type="ECO:0000313" key="3">
    <source>
        <dbReference type="Proteomes" id="UP001499882"/>
    </source>
</evidence>
<proteinExistence type="predicted"/>
<reference evidence="3" key="1">
    <citation type="journal article" date="2019" name="Int. J. Syst. Evol. Microbiol.">
        <title>The Global Catalogue of Microorganisms (GCM) 10K type strain sequencing project: providing services to taxonomists for standard genome sequencing and annotation.</title>
        <authorList>
            <consortium name="The Broad Institute Genomics Platform"/>
            <consortium name="The Broad Institute Genome Sequencing Center for Infectious Disease"/>
            <person name="Wu L."/>
            <person name="Ma J."/>
        </authorList>
    </citation>
    <scope>NUCLEOTIDE SEQUENCE [LARGE SCALE GENOMIC DNA]</scope>
    <source>
        <strain evidence="3">JCM 18532</strain>
    </source>
</reference>
<sequence>MQNRRRIIASVSVVAAAAVTAGVVAGLALSGPSVTSGPSPLSSSVGPHEAGTPSAPAGPASDSATSRPGTTDKRPSADGSASTGGGLGGVETLPETPGVTPSGLPGVTTKPTVAPLPSWDGLSTRAVAARGRLVPGYPSSLLPAAPRATILTSSLSPSTGQVQLALVARRDQAPAGVLRFYRARLARAGFAEQAVAAVGGASAAAFTRGDNRVVVTVDPGRAQTYSVQATFVTGKA</sequence>
<gene>
    <name evidence="2" type="ORF">GCM10023350_44100</name>
</gene>
<feature type="compositionally biased region" description="Low complexity" evidence="1">
    <location>
        <begin position="32"/>
        <end position="66"/>
    </location>
</feature>
<evidence type="ECO:0000313" key="2">
    <source>
        <dbReference type="EMBL" id="GAA4753963.1"/>
    </source>
</evidence>
<feature type="region of interest" description="Disordered" evidence="1">
    <location>
        <begin position="32"/>
        <end position="119"/>
    </location>
</feature>
<accession>A0ABP8ZE66</accession>
<name>A0ABP8ZE66_9ACTN</name>